<dbReference type="GeneID" id="63688208"/>
<dbReference type="Proteomes" id="UP000030653">
    <property type="component" value="Unassembled WGS sequence"/>
</dbReference>
<sequence length="80" mass="8814">MAALSQNEQAEVHRRVTLSDRIKTHLSSIQANWLRPGAQRQSFWGADGFQATKGPLGLAAYDWTITGNGLRAVISPKTKH</sequence>
<dbReference type="AlphaFoldDB" id="M5G303"/>
<dbReference type="RefSeq" id="XP_040627109.1">
    <property type="nucleotide sequence ID" value="XM_040773146.1"/>
</dbReference>
<proteinExistence type="predicted"/>
<keyword evidence="2" id="KW-1185">Reference proteome</keyword>
<evidence type="ECO:0000313" key="2">
    <source>
        <dbReference type="Proteomes" id="UP000030653"/>
    </source>
</evidence>
<accession>M5G303</accession>
<gene>
    <name evidence="1" type="ORF">DACRYDRAFT_23189</name>
</gene>
<organism evidence="1 2">
    <name type="scientific">Dacryopinax primogenitus (strain DJM 731)</name>
    <name type="common">Brown rot fungus</name>
    <dbReference type="NCBI Taxonomy" id="1858805"/>
    <lineage>
        <taxon>Eukaryota</taxon>
        <taxon>Fungi</taxon>
        <taxon>Dikarya</taxon>
        <taxon>Basidiomycota</taxon>
        <taxon>Agaricomycotina</taxon>
        <taxon>Dacrymycetes</taxon>
        <taxon>Dacrymycetales</taxon>
        <taxon>Dacrymycetaceae</taxon>
        <taxon>Dacryopinax</taxon>
    </lineage>
</organism>
<reference evidence="1 2" key="1">
    <citation type="journal article" date="2012" name="Science">
        <title>The Paleozoic origin of enzymatic lignin decomposition reconstructed from 31 fungal genomes.</title>
        <authorList>
            <person name="Floudas D."/>
            <person name="Binder M."/>
            <person name="Riley R."/>
            <person name="Barry K."/>
            <person name="Blanchette R.A."/>
            <person name="Henrissat B."/>
            <person name="Martinez A.T."/>
            <person name="Otillar R."/>
            <person name="Spatafora J.W."/>
            <person name="Yadav J.S."/>
            <person name="Aerts A."/>
            <person name="Benoit I."/>
            <person name="Boyd A."/>
            <person name="Carlson A."/>
            <person name="Copeland A."/>
            <person name="Coutinho P.M."/>
            <person name="de Vries R.P."/>
            <person name="Ferreira P."/>
            <person name="Findley K."/>
            <person name="Foster B."/>
            <person name="Gaskell J."/>
            <person name="Glotzer D."/>
            <person name="Gorecki P."/>
            <person name="Heitman J."/>
            <person name="Hesse C."/>
            <person name="Hori C."/>
            <person name="Igarashi K."/>
            <person name="Jurgens J.A."/>
            <person name="Kallen N."/>
            <person name="Kersten P."/>
            <person name="Kohler A."/>
            <person name="Kuees U."/>
            <person name="Kumar T.K.A."/>
            <person name="Kuo A."/>
            <person name="LaButti K."/>
            <person name="Larrondo L.F."/>
            <person name="Lindquist E."/>
            <person name="Ling A."/>
            <person name="Lombard V."/>
            <person name="Lucas S."/>
            <person name="Lundell T."/>
            <person name="Martin R."/>
            <person name="McLaughlin D.J."/>
            <person name="Morgenstern I."/>
            <person name="Morin E."/>
            <person name="Murat C."/>
            <person name="Nagy L.G."/>
            <person name="Nolan M."/>
            <person name="Ohm R.A."/>
            <person name="Patyshakuliyeva A."/>
            <person name="Rokas A."/>
            <person name="Ruiz-Duenas F.J."/>
            <person name="Sabat G."/>
            <person name="Salamov A."/>
            <person name="Samejima M."/>
            <person name="Schmutz J."/>
            <person name="Slot J.C."/>
            <person name="St John F."/>
            <person name="Stenlid J."/>
            <person name="Sun H."/>
            <person name="Sun S."/>
            <person name="Syed K."/>
            <person name="Tsang A."/>
            <person name="Wiebenga A."/>
            <person name="Young D."/>
            <person name="Pisabarro A."/>
            <person name="Eastwood D.C."/>
            <person name="Martin F."/>
            <person name="Cullen D."/>
            <person name="Grigoriev I.V."/>
            <person name="Hibbett D.S."/>
        </authorList>
    </citation>
    <scope>NUCLEOTIDE SEQUENCE [LARGE SCALE GENOMIC DNA]</scope>
    <source>
        <strain evidence="1 2">DJM-731 SS1</strain>
    </source>
</reference>
<dbReference type="EMBL" id="JH795867">
    <property type="protein sequence ID" value="EJU00212.1"/>
    <property type="molecule type" value="Genomic_DNA"/>
</dbReference>
<evidence type="ECO:0000313" key="1">
    <source>
        <dbReference type="EMBL" id="EJU00212.1"/>
    </source>
</evidence>
<dbReference type="HOGENOM" id="CLU_2722180_0_0_1"/>
<name>M5G303_DACPD</name>
<protein>
    <submittedName>
        <fullName evidence="1">Uncharacterized protein</fullName>
    </submittedName>
</protein>